<gene>
    <name evidence="7" type="ORF">SAMN06265374_0338</name>
</gene>
<evidence type="ECO:0000259" key="6">
    <source>
        <dbReference type="Pfam" id="PF13505"/>
    </source>
</evidence>
<dbReference type="InterPro" id="IPR051692">
    <property type="entry name" value="OMP-like"/>
</dbReference>
<dbReference type="PANTHER" id="PTHR34001:SF3">
    <property type="entry name" value="BLL7405 PROTEIN"/>
    <property type="match status" value="1"/>
</dbReference>
<name>A0ABY1N610_9HYPH</name>
<dbReference type="RefSeq" id="WP_155191272.1">
    <property type="nucleotide sequence ID" value="NZ_BAAAEA010000001.1"/>
</dbReference>
<comment type="caution">
    <text evidence="7">The sequence shown here is derived from an EMBL/GenBank/DDBJ whole genome shotgun (WGS) entry which is preliminary data.</text>
</comment>
<keyword evidence="3" id="KW-0472">Membrane</keyword>
<proteinExistence type="inferred from homology"/>
<feature type="domain" description="Outer membrane protein beta-barrel" evidence="6">
    <location>
        <begin position="73"/>
        <end position="232"/>
    </location>
</feature>
<evidence type="ECO:0000313" key="8">
    <source>
        <dbReference type="Proteomes" id="UP001157914"/>
    </source>
</evidence>
<accession>A0ABY1N610</accession>
<organism evidence="7 8">
    <name type="scientific">Roseibium denhamense</name>
    <dbReference type="NCBI Taxonomy" id="76305"/>
    <lineage>
        <taxon>Bacteria</taxon>
        <taxon>Pseudomonadati</taxon>
        <taxon>Pseudomonadota</taxon>
        <taxon>Alphaproteobacteria</taxon>
        <taxon>Hyphomicrobiales</taxon>
        <taxon>Stappiaceae</taxon>
        <taxon>Roseibium</taxon>
    </lineage>
</organism>
<dbReference type="SUPFAM" id="SSF56925">
    <property type="entry name" value="OMPA-like"/>
    <property type="match status" value="1"/>
</dbReference>
<evidence type="ECO:0000313" key="7">
    <source>
        <dbReference type="EMBL" id="SMP01178.1"/>
    </source>
</evidence>
<dbReference type="Pfam" id="PF13505">
    <property type="entry name" value="OMP_b-brl"/>
    <property type="match status" value="1"/>
</dbReference>
<dbReference type="InterPro" id="IPR011250">
    <property type="entry name" value="OMP/PagP_B-barrel"/>
</dbReference>
<dbReference type="Proteomes" id="UP001157914">
    <property type="component" value="Unassembled WGS sequence"/>
</dbReference>
<keyword evidence="2" id="KW-0732">Signal</keyword>
<keyword evidence="4" id="KW-0998">Cell outer membrane</keyword>
<comment type="subcellular location">
    <subcellularLocation>
        <location evidence="1">Cell outer membrane</location>
    </subcellularLocation>
</comment>
<dbReference type="Gene3D" id="2.40.160.20">
    <property type="match status" value="1"/>
</dbReference>
<dbReference type="PANTHER" id="PTHR34001">
    <property type="entry name" value="BLL7405 PROTEIN"/>
    <property type="match status" value="1"/>
</dbReference>
<sequence>MVRSVSNNLIEVPGTHTRVRRSGRAFALRFLRCHWLLEPLVLLAFLLVLVSGAIAADLPDPAPSEFDPILPQGAIWAGPYLGVEAGVSQTVTDIDSGGRKKDISRVDAAFGLFGGYNWEVSRFVLGVEGSATYLGAREKGRHPTLGSVDTGSKWSASLKARAGVPIQNVMPYLSLGIAATDHSLKANGKEHSSVNIGPVLGGGVEVAIRDSWRVRADYSLTGIVDTRDSYNGTRAKRTAGNHRLMIGLSRSF</sequence>
<evidence type="ECO:0000256" key="4">
    <source>
        <dbReference type="ARBA" id="ARBA00023237"/>
    </source>
</evidence>
<evidence type="ECO:0000256" key="1">
    <source>
        <dbReference type="ARBA" id="ARBA00004442"/>
    </source>
</evidence>
<keyword evidence="8" id="KW-1185">Reference proteome</keyword>
<reference evidence="7 8" key="1">
    <citation type="submission" date="2017-05" db="EMBL/GenBank/DDBJ databases">
        <authorList>
            <person name="Varghese N."/>
            <person name="Submissions S."/>
        </authorList>
    </citation>
    <scope>NUCLEOTIDE SEQUENCE [LARGE SCALE GENOMIC DNA]</scope>
    <source>
        <strain evidence="7 8">DSM 15949</strain>
    </source>
</reference>
<dbReference type="EMBL" id="FXTT01000001">
    <property type="protein sequence ID" value="SMP01178.1"/>
    <property type="molecule type" value="Genomic_DNA"/>
</dbReference>
<evidence type="ECO:0000256" key="2">
    <source>
        <dbReference type="ARBA" id="ARBA00022729"/>
    </source>
</evidence>
<protein>
    <submittedName>
        <fullName evidence="7">Opacity protein</fullName>
    </submittedName>
</protein>
<evidence type="ECO:0000256" key="5">
    <source>
        <dbReference type="ARBA" id="ARBA00038306"/>
    </source>
</evidence>
<comment type="similarity">
    <text evidence="5">Belongs to the Omp25/RopB family.</text>
</comment>
<dbReference type="InterPro" id="IPR027385">
    <property type="entry name" value="Beta-barrel_OMP"/>
</dbReference>
<evidence type="ECO:0000256" key="3">
    <source>
        <dbReference type="ARBA" id="ARBA00023136"/>
    </source>
</evidence>